<dbReference type="InterPro" id="IPR005025">
    <property type="entry name" value="FMN_Rdtase-like_dom"/>
</dbReference>
<keyword evidence="1" id="KW-0285">Flavoprotein</keyword>
<evidence type="ECO:0000313" key="4">
    <source>
        <dbReference type="EMBL" id="SHJ01371.1"/>
    </source>
</evidence>
<dbReference type="Gene3D" id="3.40.50.360">
    <property type="match status" value="1"/>
</dbReference>
<keyword evidence="5" id="KW-1185">Reference proteome</keyword>
<dbReference type="InterPro" id="IPR029039">
    <property type="entry name" value="Flavoprotein-like_sf"/>
</dbReference>
<accession>A0A1M6FUH8</accession>
<protein>
    <submittedName>
        <fullName evidence="4">NADPH-dependent FMN reductase</fullName>
    </submittedName>
</protein>
<dbReference type="InterPro" id="IPR051796">
    <property type="entry name" value="ISF_SsuE-like"/>
</dbReference>
<dbReference type="eggNOG" id="COG0655">
    <property type="taxonomic scope" value="Bacteria"/>
</dbReference>
<dbReference type="RefSeq" id="WP_019388122.1">
    <property type="nucleotide sequence ID" value="NZ_ALIH01000010.1"/>
</dbReference>
<proteinExistence type="predicted"/>
<dbReference type="Pfam" id="PF03358">
    <property type="entry name" value="FMN_red"/>
    <property type="match status" value="1"/>
</dbReference>
<dbReference type="AlphaFoldDB" id="A0A1M6FUH8"/>
<evidence type="ECO:0000256" key="1">
    <source>
        <dbReference type="ARBA" id="ARBA00022630"/>
    </source>
</evidence>
<dbReference type="Proteomes" id="UP000184396">
    <property type="component" value="Unassembled WGS sequence"/>
</dbReference>
<sequence length="171" mass="19789">MNKTVIIQGSSRSEGDTSKIVNYLASKNHFDVIDLNTKTIGHYDYDYKNEDDDFIDLITNIINTYDTIIFATPVYWYSMSGLLKVFFDRISDLIRVHKNTGRKLRGKNMAMISINNHDDLVEGFNMPFVQSAKYLGMHYLGDIHTYVEDNRIPDVIKKRIDDFAKHIKGVL</sequence>
<dbReference type="OrthoDB" id="9805976at2"/>
<evidence type="ECO:0000256" key="2">
    <source>
        <dbReference type="ARBA" id="ARBA00022643"/>
    </source>
</evidence>
<name>A0A1M6FUH8_9FLAO</name>
<gene>
    <name evidence="4" type="ORF">SAMN05216261_2492</name>
</gene>
<reference evidence="4 5" key="1">
    <citation type="submission" date="2016-11" db="EMBL/GenBank/DDBJ databases">
        <authorList>
            <person name="Jaros S."/>
            <person name="Januszkiewicz K."/>
            <person name="Wedrychowicz H."/>
        </authorList>
    </citation>
    <scope>NUCLEOTIDE SEQUENCE [LARGE SCALE GENOMIC DNA]</scope>
    <source>
        <strain evidence="4 5">CGMCC 1.12213</strain>
    </source>
</reference>
<dbReference type="GO" id="GO:0016491">
    <property type="term" value="F:oxidoreductase activity"/>
    <property type="evidence" value="ECO:0007669"/>
    <property type="project" value="InterPro"/>
</dbReference>
<dbReference type="PANTHER" id="PTHR43278:SF4">
    <property type="entry name" value="NAD(P)H-DEPENDENT FMN-CONTAINING OXIDOREDUCTASE YWQN-RELATED"/>
    <property type="match status" value="1"/>
</dbReference>
<dbReference type="STRING" id="1178825.SAMN05216261_2492"/>
<dbReference type="PANTHER" id="PTHR43278">
    <property type="entry name" value="NAD(P)H-DEPENDENT FMN-CONTAINING OXIDOREDUCTASE YWQN-RELATED"/>
    <property type="match status" value="1"/>
</dbReference>
<dbReference type="SUPFAM" id="SSF52218">
    <property type="entry name" value="Flavoproteins"/>
    <property type="match status" value="1"/>
</dbReference>
<evidence type="ECO:0000259" key="3">
    <source>
        <dbReference type="Pfam" id="PF03358"/>
    </source>
</evidence>
<keyword evidence="2" id="KW-0288">FMN</keyword>
<dbReference type="EMBL" id="FQYK01000006">
    <property type="protein sequence ID" value="SHJ01371.1"/>
    <property type="molecule type" value="Genomic_DNA"/>
</dbReference>
<organism evidence="4 5">
    <name type="scientific">Algibacter luteus</name>
    <dbReference type="NCBI Taxonomy" id="1178825"/>
    <lineage>
        <taxon>Bacteria</taxon>
        <taxon>Pseudomonadati</taxon>
        <taxon>Bacteroidota</taxon>
        <taxon>Flavobacteriia</taxon>
        <taxon>Flavobacteriales</taxon>
        <taxon>Flavobacteriaceae</taxon>
        <taxon>Algibacter</taxon>
    </lineage>
</organism>
<feature type="domain" description="NADPH-dependent FMN reductase-like" evidence="3">
    <location>
        <begin position="3"/>
        <end position="139"/>
    </location>
</feature>
<evidence type="ECO:0000313" key="5">
    <source>
        <dbReference type="Proteomes" id="UP000184396"/>
    </source>
</evidence>